<evidence type="ECO:0000313" key="2">
    <source>
        <dbReference type="Proteomes" id="UP000061660"/>
    </source>
</evidence>
<dbReference type="OrthoDB" id="2677224at2"/>
<dbReference type="KEGG" id="pnp:IJ22_50770"/>
<reference evidence="1 2" key="2">
    <citation type="journal article" date="2016" name="Genome Announc.">
        <title>Complete Genome Sequences of Two Interactive Moderate Thermophiles, Paenibacillus napthalenovorans 32O-Y and Paenibacillus sp. 32O-W.</title>
        <authorList>
            <person name="Butler R.R.III."/>
            <person name="Wang J."/>
            <person name="Stark B.C."/>
            <person name="Pombert J.F."/>
        </authorList>
    </citation>
    <scope>NUCLEOTIDE SEQUENCE [LARGE SCALE GENOMIC DNA]</scope>
    <source>
        <strain evidence="1 2">32O-Y</strain>
    </source>
</reference>
<dbReference type="RefSeq" id="WP_062410710.1">
    <property type="nucleotide sequence ID" value="NZ_CP013652.1"/>
</dbReference>
<gene>
    <name evidence="1" type="ORF">IJ22_50770</name>
</gene>
<dbReference type="EMBL" id="CP013652">
    <property type="protein sequence ID" value="ALS25336.1"/>
    <property type="molecule type" value="Genomic_DNA"/>
</dbReference>
<proteinExistence type="predicted"/>
<dbReference type="STRING" id="162209.IJ22_50770"/>
<accession>A0A0U2UH02</accession>
<evidence type="ECO:0000313" key="1">
    <source>
        <dbReference type="EMBL" id="ALS25336.1"/>
    </source>
</evidence>
<sequence length="428" mass="47483">MDPMDNELKIKLAEGPLGREGFTDGLRQRIEARIEEEGSRPKPRKTGFVAACALLAVTVMLLFVDGERLSSLLRINQSTYDEHSQHAAAPVKESWEASIRSALLLGLRTDLPAAGSQGEYSTYRTVLIAPEHNRLQKTAEGAGILMPYKMDFWKIGGQRIANEEKEAWTITASKAAANPAFEDEQVSALVSAKPVKLSEKLLFAGNRYITVAQTVQSRDPASGKAVQYEYVWVKELLQIAPTRKEISLTPLEEPHVSLRGLLAAYAEPIIQELKPRLPVQPGESGRAAGAVDLSGESWTIVRKQGRWIAQLADYGSAENLDGKIGYRLKDVPMELPASVVSHDELAVSWSEIKRLQPSAVDVFTSPKHDFVAVVTDRNIIIYPYIDQLIPSQLMTIPLQPNESVVMAQWATDRYVESWKQQVKAFLEP</sequence>
<keyword evidence="2" id="KW-1185">Reference proteome</keyword>
<dbReference type="Proteomes" id="UP000061660">
    <property type="component" value="Chromosome"/>
</dbReference>
<organism evidence="1 2">
    <name type="scientific">Paenibacillus naphthalenovorans</name>
    <dbReference type="NCBI Taxonomy" id="162209"/>
    <lineage>
        <taxon>Bacteria</taxon>
        <taxon>Bacillati</taxon>
        <taxon>Bacillota</taxon>
        <taxon>Bacilli</taxon>
        <taxon>Bacillales</taxon>
        <taxon>Paenibacillaceae</taxon>
        <taxon>Paenibacillus</taxon>
    </lineage>
</organism>
<protein>
    <submittedName>
        <fullName evidence="1">Uncharacterized protein</fullName>
    </submittedName>
</protein>
<name>A0A0U2UH02_9BACL</name>
<reference evidence="2" key="1">
    <citation type="submission" date="2015-12" db="EMBL/GenBank/DDBJ databases">
        <title>Complete genome sequences of two moderately thermophilic Paenibacillus species.</title>
        <authorList>
            <person name="Butler R.III."/>
            <person name="Wang J."/>
            <person name="Stark B.C."/>
            <person name="Pombert J.-F."/>
        </authorList>
    </citation>
    <scope>NUCLEOTIDE SEQUENCE [LARGE SCALE GENOMIC DNA]</scope>
    <source>
        <strain evidence="2">32O-Y</strain>
    </source>
</reference>
<dbReference type="PATRIC" id="fig|162209.4.peg.5362"/>
<dbReference type="AlphaFoldDB" id="A0A0U2UH02"/>